<evidence type="ECO:0000313" key="3">
    <source>
        <dbReference type="Proteomes" id="UP001140560"/>
    </source>
</evidence>
<dbReference type="PANTHER" id="PTHR47534:SF3">
    <property type="entry name" value="ALCOHOL DEHYDROGENASE-LIKE C-TERMINAL DOMAIN-CONTAINING PROTEIN"/>
    <property type="match status" value="1"/>
</dbReference>
<sequence>MPSVSTIQASIAKLPEGPPLVVALVGGTTGIGSYVARALATTFKNHGSKLRVYLLGRNATRAETHLKYGHETSPGSDWRFIQVSDLSLISGVDQAVKTIIEQEHAAPFAGGPPRLDLLYMSQALSPMQESPTTKEGIDAQMSLLYYSRIRFIEQLTPLLTAAPTPAHVISIFAGNMEDSIKPNQPPIGPPSPKDYGITSVRCHTTFMKTFLFEELAEKHAGKISFIHIYPGLVDGPNFYSDVNPLWFRLVWRVVKPLVSWYMTKPELCGQVMLSLATDRYPPKGTVGQGGSSKGANGSVAYSTQRQLGGGVYAVGMRGDENKDVSYAKIRKSDTAKKVWDHTFDTLKKAAGKGGAA</sequence>
<evidence type="ECO:0008006" key="4">
    <source>
        <dbReference type="Google" id="ProtNLM"/>
    </source>
</evidence>
<proteinExistence type="predicted"/>
<organism evidence="2 3">
    <name type="scientific">Neocucurbitaria cava</name>
    <dbReference type="NCBI Taxonomy" id="798079"/>
    <lineage>
        <taxon>Eukaryota</taxon>
        <taxon>Fungi</taxon>
        <taxon>Dikarya</taxon>
        <taxon>Ascomycota</taxon>
        <taxon>Pezizomycotina</taxon>
        <taxon>Dothideomycetes</taxon>
        <taxon>Pleosporomycetidae</taxon>
        <taxon>Pleosporales</taxon>
        <taxon>Pleosporineae</taxon>
        <taxon>Cucurbitariaceae</taxon>
        <taxon>Neocucurbitaria</taxon>
    </lineage>
</organism>
<dbReference type="OrthoDB" id="2898509at2759"/>
<accession>A0A9W8Y2N7</accession>
<evidence type="ECO:0000313" key="2">
    <source>
        <dbReference type="EMBL" id="KAJ4365605.1"/>
    </source>
</evidence>
<comment type="caution">
    <text evidence="2">The sequence shown here is derived from an EMBL/GenBank/DDBJ whole genome shotgun (WGS) entry which is preliminary data.</text>
</comment>
<name>A0A9W8Y2N7_9PLEO</name>
<dbReference type="InterPro" id="IPR052228">
    <property type="entry name" value="Sec_Metab_Biosynth_Oxidored"/>
</dbReference>
<evidence type="ECO:0000256" key="1">
    <source>
        <dbReference type="ARBA" id="ARBA00023002"/>
    </source>
</evidence>
<dbReference type="PANTHER" id="PTHR47534">
    <property type="entry name" value="YALI0E05731P"/>
    <property type="match status" value="1"/>
</dbReference>
<dbReference type="Gene3D" id="3.40.50.720">
    <property type="entry name" value="NAD(P)-binding Rossmann-like Domain"/>
    <property type="match status" value="1"/>
</dbReference>
<dbReference type="Proteomes" id="UP001140560">
    <property type="component" value="Unassembled WGS sequence"/>
</dbReference>
<dbReference type="SUPFAM" id="SSF51735">
    <property type="entry name" value="NAD(P)-binding Rossmann-fold domains"/>
    <property type="match status" value="1"/>
</dbReference>
<dbReference type="InterPro" id="IPR036291">
    <property type="entry name" value="NAD(P)-bd_dom_sf"/>
</dbReference>
<keyword evidence="3" id="KW-1185">Reference proteome</keyword>
<gene>
    <name evidence="2" type="ORF">N0V83_008225</name>
</gene>
<protein>
    <recommendedName>
        <fullName evidence="4">NAD(P)-binding protein</fullName>
    </recommendedName>
</protein>
<dbReference type="GO" id="GO:0016491">
    <property type="term" value="F:oxidoreductase activity"/>
    <property type="evidence" value="ECO:0007669"/>
    <property type="project" value="UniProtKB-KW"/>
</dbReference>
<keyword evidence="1" id="KW-0560">Oxidoreductase</keyword>
<reference evidence="2" key="1">
    <citation type="submission" date="2022-10" db="EMBL/GenBank/DDBJ databases">
        <title>Tapping the CABI collections for fungal endophytes: first genome assemblies for Collariella, Neodidymelliopsis, Ascochyta clinopodiicola, Didymella pomorum, Didymosphaeria variabile, Neocosmospora piperis and Neocucurbitaria cava.</title>
        <authorList>
            <person name="Hill R."/>
        </authorList>
    </citation>
    <scope>NUCLEOTIDE SEQUENCE</scope>
    <source>
        <strain evidence="2">IMI 356814</strain>
    </source>
</reference>
<dbReference type="AlphaFoldDB" id="A0A9W8Y2N7"/>
<dbReference type="EMBL" id="JAPEUY010000015">
    <property type="protein sequence ID" value="KAJ4365605.1"/>
    <property type="molecule type" value="Genomic_DNA"/>
</dbReference>